<feature type="non-terminal residue" evidence="1">
    <location>
        <position position="115"/>
    </location>
</feature>
<proteinExistence type="predicted"/>
<gene>
    <name evidence="1" type="ORF">HAX54_004884</name>
</gene>
<organism evidence="1 2">
    <name type="scientific">Datura stramonium</name>
    <name type="common">Jimsonweed</name>
    <name type="synonym">Common thornapple</name>
    <dbReference type="NCBI Taxonomy" id="4076"/>
    <lineage>
        <taxon>Eukaryota</taxon>
        <taxon>Viridiplantae</taxon>
        <taxon>Streptophyta</taxon>
        <taxon>Embryophyta</taxon>
        <taxon>Tracheophyta</taxon>
        <taxon>Spermatophyta</taxon>
        <taxon>Magnoliopsida</taxon>
        <taxon>eudicotyledons</taxon>
        <taxon>Gunneridae</taxon>
        <taxon>Pentapetalae</taxon>
        <taxon>asterids</taxon>
        <taxon>lamiids</taxon>
        <taxon>Solanales</taxon>
        <taxon>Solanaceae</taxon>
        <taxon>Solanoideae</taxon>
        <taxon>Datureae</taxon>
        <taxon>Datura</taxon>
    </lineage>
</organism>
<comment type="caution">
    <text evidence="1">The sequence shown here is derived from an EMBL/GenBank/DDBJ whole genome shotgun (WGS) entry which is preliminary data.</text>
</comment>
<evidence type="ECO:0000313" key="2">
    <source>
        <dbReference type="Proteomes" id="UP000823775"/>
    </source>
</evidence>
<accession>A0ABS8RTW6</accession>
<keyword evidence="2" id="KW-1185">Reference proteome</keyword>
<sequence length="115" mass="12541">MEPIKRISRGFSMFLEGKNSYFSWSIGPSKKRKTVTKEEEALGRAGVVPNSPSNSSPGLCRGSGFIELVTSLFVEEWGEHTTPKASSDIRGSIVPDEDLKKIRGLMSIVTPRLGG</sequence>
<evidence type="ECO:0000313" key="1">
    <source>
        <dbReference type="EMBL" id="MCD7450273.1"/>
    </source>
</evidence>
<dbReference type="Proteomes" id="UP000823775">
    <property type="component" value="Unassembled WGS sequence"/>
</dbReference>
<dbReference type="EMBL" id="JACEIK010000123">
    <property type="protein sequence ID" value="MCD7450273.1"/>
    <property type="molecule type" value="Genomic_DNA"/>
</dbReference>
<reference evidence="1 2" key="1">
    <citation type="journal article" date="2021" name="BMC Genomics">
        <title>Datura genome reveals duplications of psychoactive alkaloid biosynthetic genes and high mutation rate following tissue culture.</title>
        <authorList>
            <person name="Rajewski A."/>
            <person name="Carter-House D."/>
            <person name="Stajich J."/>
            <person name="Litt A."/>
        </authorList>
    </citation>
    <scope>NUCLEOTIDE SEQUENCE [LARGE SCALE GENOMIC DNA]</scope>
    <source>
        <strain evidence="1">AR-01</strain>
    </source>
</reference>
<name>A0ABS8RTW6_DATST</name>
<protein>
    <submittedName>
        <fullName evidence="1">Uncharacterized protein</fullName>
    </submittedName>
</protein>